<dbReference type="CDD" id="cd16736">
    <property type="entry name" value="RING-HC_PCGF4"/>
    <property type="match status" value="1"/>
</dbReference>
<dbReference type="InterPro" id="IPR017907">
    <property type="entry name" value="Znf_RING_CS"/>
</dbReference>
<dbReference type="PANTHER" id="PTHR10825">
    <property type="entry name" value="RING FINGER DOMAIN-CONTAINING, POLYCOMB GROUP COMPONENT"/>
    <property type="match status" value="1"/>
</dbReference>
<feature type="compositionally biased region" description="Polar residues" evidence="10">
    <location>
        <begin position="410"/>
        <end position="419"/>
    </location>
</feature>
<evidence type="ECO:0000256" key="1">
    <source>
        <dbReference type="ARBA" id="ARBA00004123"/>
    </source>
</evidence>
<gene>
    <name evidence="13" type="primary">LOC106157368</name>
</gene>
<feature type="compositionally biased region" description="Polar residues" evidence="10">
    <location>
        <begin position="370"/>
        <end position="390"/>
    </location>
</feature>
<feature type="region of interest" description="Disordered" evidence="10">
    <location>
        <begin position="282"/>
        <end position="419"/>
    </location>
</feature>
<dbReference type="AlphaFoldDB" id="A0A1S3HQX2"/>
<dbReference type="InterPro" id="IPR001841">
    <property type="entry name" value="Znf_RING"/>
</dbReference>
<dbReference type="GO" id="GO:1990841">
    <property type="term" value="F:promoter-specific chromatin binding"/>
    <property type="evidence" value="ECO:0007669"/>
    <property type="project" value="TreeGrafter"/>
</dbReference>
<dbReference type="Pfam" id="PF13923">
    <property type="entry name" value="zf-C3HC4_2"/>
    <property type="match status" value="1"/>
</dbReference>
<feature type="compositionally biased region" description="Low complexity" evidence="10">
    <location>
        <begin position="352"/>
        <end position="369"/>
    </location>
</feature>
<dbReference type="InterPro" id="IPR032443">
    <property type="entry name" value="RAWUL"/>
</dbReference>
<dbReference type="SMART" id="SM00184">
    <property type="entry name" value="RING"/>
    <property type="match status" value="1"/>
</dbReference>
<dbReference type="SUPFAM" id="SSF57850">
    <property type="entry name" value="RING/U-box"/>
    <property type="match status" value="1"/>
</dbReference>
<dbReference type="GO" id="GO:0035102">
    <property type="term" value="C:PRC1 complex"/>
    <property type="evidence" value="ECO:0007669"/>
    <property type="project" value="TreeGrafter"/>
</dbReference>
<evidence type="ECO:0000259" key="11">
    <source>
        <dbReference type="PROSITE" id="PS50089"/>
    </source>
</evidence>
<protein>
    <submittedName>
        <fullName evidence="13">Polycomb complex protein BMI-1-B-like</fullName>
    </submittedName>
</protein>
<feature type="compositionally biased region" description="Polar residues" evidence="10">
    <location>
        <begin position="337"/>
        <end position="346"/>
    </location>
</feature>
<dbReference type="Gene3D" id="3.30.40.10">
    <property type="entry name" value="Zinc/RING finger domain, C3HC4 (zinc finger)"/>
    <property type="match status" value="1"/>
</dbReference>
<comment type="subcellular location">
    <subcellularLocation>
        <location evidence="1">Nucleus</location>
    </subcellularLocation>
</comment>
<reference evidence="13" key="1">
    <citation type="submission" date="2025-08" db="UniProtKB">
        <authorList>
            <consortium name="RefSeq"/>
        </authorList>
    </citation>
    <scope>IDENTIFICATION</scope>
    <source>
        <tissue evidence="13">Gonads</tissue>
    </source>
</reference>
<keyword evidence="5" id="KW-0862">Zinc</keyword>
<evidence type="ECO:0000313" key="12">
    <source>
        <dbReference type="Proteomes" id="UP000085678"/>
    </source>
</evidence>
<dbReference type="GO" id="GO:0008270">
    <property type="term" value="F:zinc ion binding"/>
    <property type="evidence" value="ECO:0007669"/>
    <property type="project" value="UniProtKB-KW"/>
</dbReference>
<dbReference type="InParanoid" id="A0A1S3HQX2"/>
<dbReference type="STRING" id="7574.A0A1S3HQX2"/>
<sequence>MHRTTRLKITELNPHLMCALCGGYLTDAATVVECLHSFCKTCIVRYMETSKFCPICDVMVHKTKPLTNVRLDKTLQDLVYKLVPGLFKNEMKRRREFYSANPDLVFDSSLEARGEVAPEDRLIYTDDDKISLSLEYSANGRPNRATQVKSKRQPRADVSDDNASRESLTPDFNENNENDSSEKKGKLEKHERRYLLCPAGFTVSHLKKFIQMKYDLPLKFQIQIFHSDEPLSNDYTLMDVAYIHAWRRRGPLRLYYTIYEALFPKRSSEHIEEKDLHVLEQGVTSDLSEKQNKDSEPNKKKFKNDSSLKSSPSTEGESYSQNALVCTENKSMDLKENGTNSGLNNNRDLKDSSVVASNSNSSGATNVTSQNLASASNVQTPSSEPSVNGSKESETDVLKGVAYTKEDSSKLTVGNSPKD</sequence>
<keyword evidence="4 9" id="KW-0863">Zinc-finger</keyword>
<dbReference type="PROSITE" id="PS50089">
    <property type="entry name" value="ZF_RING_2"/>
    <property type="match status" value="1"/>
</dbReference>
<evidence type="ECO:0000256" key="3">
    <source>
        <dbReference type="ARBA" id="ARBA00022723"/>
    </source>
</evidence>
<keyword evidence="6" id="KW-0805">Transcription regulation</keyword>
<evidence type="ECO:0000256" key="2">
    <source>
        <dbReference type="ARBA" id="ARBA00022491"/>
    </source>
</evidence>
<dbReference type="KEGG" id="lak:106157368"/>
<keyword evidence="3" id="KW-0479">Metal-binding</keyword>
<dbReference type="Pfam" id="PF16207">
    <property type="entry name" value="RAWUL"/>
    <property type="match status" value="1"/>
</dbReference>
<dbReference type="CDD" id="cd17082">
    <property type="entry name" value="RAWUL_PCGF2_like"/>
    <property type="match status" value="1"/>
</dbReference>
<dbReference type="OrthoDB" id="1305878at2759"/>
<name>A0A1S3HQX2_LINAN</name>
<evidence type="ECO:0000256" key="9">
    <source>
        <dbReference type="PROSITE-ProRule" id="PRU00175"/>
    </source>
</evidence>
<dbReference type="GO" id="GO:0000122">
    <property type="term" value="P:negative regulation of transcription by RNA polymerase II"/>
    <property type="evidence" value="ECO:0007669"/>
    <property type="project" value="TreeGrafter"/>
</dbReference>
<keyword evidence="8" id="KW-0539">Nucleus</keyword>
<accession>A0A1S3HQX2</accession>
<evidence type="ECO:0000256" key="10">
    <source>
        <dbReference type="SAM" id="MobiDB-lite"/>
    </source>
</evidence>
<evidence type="ECO:0000313" key="13">
    <source>
        <dbReference type="RefSeq" id="XP_013388453.1"/>
    </source>
</evidence>
<organism evidence="12 13">
    <name type="scientific">Lingula anatina</name>
    <name type="common">Brachiopod</name>
    <name type="synonym">Lingula unguis</name>
    <dbReference type="NCBI Taxonomy" id="7574"/>
    <lineage>
        <taxon>Eukaryota</taxon>
        <taxon>Metazoa</taxon>
        <taxon>Spiralia</taxon>
        <taxon>Lophotrochozoa</taxon>
        <taxon>Brachiopoda</taxon>
        <taxon>Linguliformea</taxon>
        <taxon>Lingulata</taxon>
        <taxon>Lingulida</taxon>
        <taxon>Linguloidea</taxon>
        <taxon>Lingulidae</taxon>
        <taxon>Lingula</taxon>
    </lineage>
</organism>
<feature type="compositionally biased region" description="Basic and acidic residues" evidence="10">
    <location>
        <begin position="287"/>
        <end position="306"/>
    </location>
</feature>
<feature type="compositionally biased region" description="Polar residues" evidence="10">
    <location>
        <begin position="307"/>
        <end position="324"/>
    </location>
</feature>
<dbReference type="PROSITE" id="PS00518">
    <property type="entry name" value="ZF_RING_1"/>
    <property type="match status" value="1"/>
</dbReference>
<dbReference type="FunFam" id="3.30.40.10:FF:000082">
    <property type="entry name" value="Polycomb group ring finger 2"/>
    <property type="match status" value="1"/>
</dbReference>
<feature type="region of interest" description="Disordered" evidence="10">
    <location>
        <begin position="141"/>
        <end position="186"/>
    </location>
</feature>
<proteinExistence type="predicted"/>
<dbReference type="RefSeq" id="XP_013388453.1">
    <property type="nucleotide sequence ID" value="XM_013532999.1"/>
</dbReference>
<feature type="domain" description="RING-type" evidence="11">
    <location>
        <begin position="18"/>
        <end position="57"/>
    </location>
</feature>
<evidence type="ECO:0000256" key="5">
    <source>
        <dbReference type="ARBA" id="ARBA00022833"/>
    </source>
</evidence>
<dbReference type="Gene3D" id="3.10.20.90">
    <property type="entry name" value="Phosphatidylinositol 3-kinase Catalytic Subunit, Chain A, domain 1"/>
    <property type="match status" value="1"/>
</dbReference>
<keyword evidence="7" id="KW-0804">Transcription</keyword>
<feature type="compositionally biased region" description="Basic and acidic residues" evidence="10">
    <location>
        <begin position="154"/>
        <end position="164"/>
    </location>
</feature>
<keyword evidence="12" id="KW-1185">Reference proteome</keyword>
<dbReference type="PANTHER" id="PTHR10825:SF72">
    <property type="entry name" value="UBIQUITIN-LIKE DOMAIN-CONTAINING PROTEIN"/>
    <property type="match status" value="1"/>
</dbReference>
<keyword evidence="2" id="KW-0678">Repressor</keyword>
<dbReference type="InterPro" id="IPR013083">
    <property type="entry name" value="Znf_RING/FYVE/PHD"/>
</dbReference>
<evidence type="ECO:0000256" key="8">
    <source>
        <dbReference type="ARBA" id="ARBA00023242"/>
    </source>
</evidence>
<dbReference type="Proteomes" id="UP000085678">
    <property type="component" value="Unplaced"/>
</dbReference>
<evidence type="ECO:0000256" key="6">
    <source>
        <dbReference type="ARBA" id="ARBA00023015"/>
    </source>
</evidence>
<dbReference type="GeneID" id="106157368"/>
<evidence type="ECO:0000256" key="7">
    <source>
        <dbReference type="ARBA" id="ARBA00023163"/>
    </source>
</evidence>
<evidence type="ECO:0000256" key="4">
    <source>
        <dbReference type="ARBA" id="ARBA00022771"/>
    </source>
</evidence>